<keyword evidence="2" id="KW-0238">DNA-binding</keyword>
<name>A0A7G5MST1_9FIRM</name>
<reference evidence="5 6" key="1">
    <citation type="submission" date="2019-04" db="EMBL/GenBank/DDBJ databases">
        <authorList>
            <person name="Schori C."/>
            <person name="Ahrens C."/>
        </authorList>
    </citation>
    <scope>NUCLEOTIDE SEQUENCE [LARGE SCALE GENOMIC DNA]</scope>
    <source>
        <strain evidence="5 6">DSM 2950</strain>
    </source>
</reference>
<feature type="domain" description="AP2/ERF" evidence="4">
    <location>
        <begin position="193"/>
        <end position="252"/>
    </location>
</feature>
<dbReference type="SUPFAM" id="SSF54171">
    <property type="entry name" value="DNA-binding domain"/>
    <property type="match status" value="1"/>
</dbReference>
<keyword evidence="3" id="KW-0804">Transcription</keyword>
<evidence type="ECO:0000259" key="4">
    <source>
        <dbReference type="PROSITE" id="PS51032"/>
    </source>
</evidence>
<gene>
    <name evidence="5" type="ORF">E5259_08760</name>
</gene>
<dbReference type="PROSITE" id="PS51032">
    <property type="entry name" value="AP2_ERF"/>
    <property type="match status" value="1"/>
</dbReference>
<evidence type="ECO:0000256" key="1">
    <source>
        <dbReference type="ARBA" id="ARBA00023015"/>
    </source>
</evidence>
<dbReference type="Gene3D" id="3.30.730.10">
    <property type="entry name" value="AP2/ERF domain"/>
    <property type="match status" value="1"/>
</dbReference>
<dbReference type="Proteomes" id="UP000515789">
    <property type="component" value="Chromosome"/>
</dbReference>
<keyword evidence="1" id="KW-0805">Transcription regulation</keyword>
<dbReference type="InterPro" id="IPR016177">
    <property type="entry name" value="DNA-bd_dom_sf"/>
</dbReference>
<evidence type="ECO:0000256" key="2">
    <source>
        <dbReference type="ARBA" id="ARBA00023125"/>
    </source>
</evidence>
<dbReference type="GO" id="GO:0003677">
    <property type="term" value="F:DNA binding"/>
    <property type="evidence" value="ECO:0007669"/>
    <property type="project" value="UniProtKB-KW"/>
</dbReference>
<evidence type="ECO:0000313" key="6">
    <source>
        <dbReference type="Proteomes" id="UP000515789"/>
    </source>
</evidence>
<organism evidence="5 6">
    <name type="scientific">Blautia producta</name>
    <dbReference type="NCBI Taxonomy" id="33035"/>
    <lineage>
        <taxon>Bacteria</taxon>
        <taxon>Bacillati</taxon>
        <taxon>Bacillota</taxon>
        <taxon>Clostridia</taxon>
        <taxon>Lachnospirales</taxon>
        <taxon>Lachnospiraceae</taxon>
        <taxon>Blautia</taxon>
    </lineage>
</organism>
<dbReference type="InterPro" id="IPR001471">
    <property type="entry name" value="AP2/ERF_dom"/>
</dbReference>
<evidence type="ECO:0000313" key="5">
    <source>
        <dbReference type="EMBL" id="QMW77674.1"/>
    </source>
</evidence>
<protein>
    <submittedName>
        <fullName evidence="5">AP2 domain-containing protein</fullName>
    </submittedName>
</protein>
<dbReference type="EMBL" id="CP039126">
    <property type="protein sequence ID" value="QMW77674.1"/>
    <property type="molecule type" value="Genomic_DNA"/>
</dbReference>
<accession>A0A7G5MST1</accession>
<evidence type="ECO:0000256" key="3">
    <source>
        <dbReference type="ARBA" id="ARBA00023163"/>
    </source>
</evidence>
<dbReference type="AlphaFoldDB" id="A0A7G5MST1"/>
<sequence>MFRGSREHIKYTPDHRLKTIGGVFLAEKKDIKPHHSRKPKYDLTDQYFGYLHVLEYCGGSQWKCKCRCGKITYVETRNLLNGITQSCGCKHREIVKQKRRNSVDLSGKTIGAFTVISYHHSGENKNVYWNCRCNVCGSECITTTNKIKTNKSCGCLVRKSLEIGQYLCRDSHQEGTSIYQISDLKEYKTNATGKRGVSYDKRSSKYTARITFKTKRYWLGSYPTFDEAKQARELAEQNIYGDFLEWYKTEHPEHINRNK</sequence>
<proteinExistence type="predicted"/>
<dbReference type="GO" id="GO:0003700">
    <property type="term" value="F:DNA-binding transcription factor activity"/>
    <property type="evidence" value="ECO:0007669"/>
    <property type="project" value="InterPro"/>
</dbReference>
<dbReference type="InterPro" id="IPR036955">
    <property type="entry name" value="AP2/ERF_dom_sf"/>
</dbReference>